<dbReference type="Proteomes" id="UP000285060">
    <property type="component" value="Unassembled WGS sequence"/>
</dbReference>
<evidence type="ECO:0000256" key="1">
    <source>
        <dbReference type="SAM" id="MobiDB-lite"/>
    </source>
</evidence>
<name>A0A3R6VP61_9STRA</name>
<reference evidence="2 3" key="1">
    <citation type="submission" date="2018-08" db="EMBL/GenBank/DDBJ databases">
        <title>Aphanomyces genome sequencing and annotation.</title>
        <authorList>
            <person name="Minardi D."/>
            <person name="Oidtmann B."/>
            <person name="Van Der Giezen M."/>
            <person name="Studholme D.J."/>
        </authorList>
    </citation>
    <scope>NUCLEOTIDE SEQUENCE [LARGE SCALE GENOMIC DNA]</scope>
    <source>
        <strain evidence="2 3">NJM0002</strain>
    </source>
</reference>
<keyword evidence="3" id="KW-1185">Reference proteome</keyword>
<accession>A0A3R6VP61</accession>
<proteinExistence type="predicted"/>
<dbReference type="VEuPathDB" id="FungiDB:H310_15027"/>
<sequence length="62" mass="6641">NGSDMILAWMFPNEKLVNDANKYLVSVAEIEAKLNDDLGPIPLPASLKNQKAPTSSLPGCSI</sequence>
<feature type="non-terminal residue" evidence="2">
    <location>
        <position position="1"/>
    </location>
</feature>
<organism evidence="2 3">
    <name type="scientific">Aphanomyces invadans</name>
    <dbReference type="NCBI Taxonomy" id="157072"/>
    <lineage>
        <taxon>Eukaryota</taxon>
        <taxon>Sar</taxon>
        <taxon>Stramenopiles</taxon>
        <taxon>Oomycota</taxon>
        <taxon>Saprolegniomycetes</taxon>
        <taxon>Saprolegniales</taxon>
        <taxon>Verrucalvaceae</taxon>
        <taxon>Aphanomyces</taxon>
    </lineage>
</organism>
<dbReference type="EMBL" id="QUSY01003350">
    <property type="protein sequence ID" value="RHY17852.1"/>
    <property type="molecule type" value="Genomic_DNA"/>
</dbReference>
<dbReference type="AlphaFoldDB" id="A0A3R6VP61"/>
<protein>
    <submittedName>
        <fullName evidence="2">Uncharacterized protein</fullName>
    </submittedName>
</protein>
<evidence type="ECO:0000313" key="3">
    <source>
        <dbReference type="Proteomes" id="UP000285060"/>
    </source>
</evidence>
<feature type="compositionally biased region" description="Polar residues" evidence="1">
    <location>
        <begin position="47"/>
        <end position="62"/>
    </location>
</feature>
<gene>
    <name evidence="2" type="ORF">DYB32_010461</name>
</gene>
<comment type="caution">
    <text evidence="2">The sequence shown here is derived from an EMBL/GenBank/DDBJ whole genome shotgun (WGS) entry which is preliminary data.</text>
</comment>
<evidence type="ECO:0000313" key="2">
    <source>
        <dbReference type="EMBL" id="RHY17852.1"/>
    </source>
</evidence>
<feature type="region of interest" description="Disordered" evidence="1">
    <location>
        <begin position="43"/>
        <end position="62"/>
    </location>
</feature>